<keyword evidence="6 8" id="KW-1133">Transmembrane helix</keyword>
<feature type="transmembrane region" description="Helical" evidence="8">
    <location>
        <begin position="318"/>
        <end position="336"/>
    </location>
</feature>
<dbReference type="GO" id="GO:0005886">
    <property type="term" value="C:plasma membrane"/>
    <property type="evidence" value="ECO:0007669"/>
    <property type="project" value="UniProtKB-SubCell"/>
</dbReference>
<name>A0A7C1ND71_UNCW3</name>
<evidence type="ECO:0000256" key="6">
    <source>
        <dbReference type="ARBA" id="ARBA00022989"/>
    </source>
</evidence>
<feature type="transmembrane region" description="Helical" evidence="8">
    <location>
        <begin position="293"/>
        <end position="311"/>
    </location>
</feature>
<dbReference type="GO" id="GO:0016763">
    <property type="term" value="F:pentosyltransferase activity"/>
    <property type="evidence" value="ECO:0007669"/>
    <property type="project" value="TreeGrafter"/>
</dbReference>
<feature type="transmembrane region" description="Helical" evidence="8">
    <location>
        <begin position="136"/>
        <end position="153"/>
    </location>
</feature>
<evidence type="ECO:0000256" key="4">
    <source>
        <dbReference type="ARBA" id="ARBA00022679"/>
    </source>
</evidence>
<feature type="transmembrane region" description="Helical" evidence="8">
    <location>
        <begin position="25"/>
        <end position="43"/>
    </location>
</feature>
<feature type="transmembrane region" description="Helical" evidence="8">
    <location>
        <begin position="113"/>
        <end position="130"/>
    </location>
</feature>
<evidence type="ECO:0000256" key="1">
    <source>
        <dbReference type="ARBA" id="ARBA00004651"/>
    </source>
</evidence>
<evidence type="ECO:0000313" key="11">
    <source>
        <dbReference type="EMBL" id="HFJ53621.1"/>
    </source>
</evidence>
<feature type="transmembrane region" description="Helical" evidence="8">
    <location>
        <begin position="160"/>
        <end position="180"/>
    </location>
</feature>
<evidence type="ECO:0000256" key="2">
    <source>
        <dbReference type="ARBA" id="ARBA00022475"/>
    </source>
</evidence>
<dbReference type="InterPro" id="IPR050297">
    <property type="entry name" value="LipidA_mod_glycosyltrf_83"/>
</dbReference>
<proteinExistence type="predicted"/>
<evidence type="ECO:0000256" key="8">
    <source>
        <dbReference type="SAM" id="Phobius"/>
    </source>
</evidence>
<dbReference type="AlphaFoldDB" id="A0A7C1ND71"/>
<evidence type="ECO:0000259" key="9">
    <source>
        <dbReference type="Pfam" id="PF13231"/>
    </source>
</evidence>
<evidence type="ECO:0000256" key="7">
    <source>
        <dbReference type="ARBA" id="ARBA00023136"/>
    </source>
</evidence>
<feature type="transmembrane region" description="Helical" evidence="8">
    <location>
        <begin position="186"/>
        <end position="219"/>
    </location>
</feature>
<organism evidence="10">
    <name type="scientific">candidate division WOR-3 bacterium</name>
    <dbReference type="NCBI Taxonomy" id="2052148"/>
    <lineage>
        <taxon>Bacteria</taxon>
        <taxon>Bacteria division WOR-3</taxon>
    </lineage>
</organism>
<dbReference type="GO" id="GO:0009103">
    <property type="term" value="P:lipopolysaccharide biosynthetic process"/>
    <property type="evidence" value="ECO:0007669"/>
    <property type="project" value="UniProtKB-ARBA"/>
</dbReference>
<feature type="transmembrane region" description="Helical" evidence="8">
    <location>
        <begin position="411"/>
        <end position="431"/>
    </location>
</feature>
<feature type="transmembrane region" description="Helical" evidence="8">
    <location>
        <begin position="342"/>
        <end position="360"/>
    </location>
</feature>
<dbReference type="GO" id="GO:0042823">
    <property type="term" value="P:pyridoxal phosphate biosynthetic process"/>
    <property type="evidence" value="ECO:0007669"/>
    <property type="project" value="InterPro"/>
</dbReference>
<dbReference type="PANTHER" id="PTHR33908">
    <property type="entry name" value="MANNOSYLTRANSFERASE YKCB-RELATED"/>
    <property type="match status" value="1"/>
</dbReference>
<comment type="subcellular location">
    <subcellularLocation>
        <location evidence="1">Cell membrane</location>
        <topology evidence="1">Multi-pass membrane protein</topology>
    </subcellularLocation>
</comment>
<keyword evidence="4" id="KW-0808">Transferase</keyword>
<feature type="transmembrane region" description="Helical" evidence="8">
    <location>
        <begin position="231"/>
        <end position="254"/>
    </location>
</feature>
<keyword evidence="7 8" id="KW-0472">Membrane</keyword>
<sequence>MKKNRQYAPKLNSRQNQILRFQTRYFWFILGIIIIAGFGLRAADLRADPPPDLSWSFAPYTDESLNTYSARNFALYGRWKMDDFLPFVIYPLVNMVVALIYKILGIGFVQVKLLSLISGVLSIVILTLIFRTEKNTAPALLSALLLATCYPLVMYSRLGLVETLEILFLLLTGLFWLQGLRCPALMTAAGFCAAATVLLVKLSAVFLVPVMLILIAIELPAFPNRKRMTTVLLYFLTGVIIASLCWLLLVYLPYRNEYLRYVVRHSSESPAGHPRTLSAYLFNTFTFGLRSRLIPRMIWTALLGYLTLPWLGRSQSRLLRYTLFWFIFGLLMLGYMNYRPPRYEIILLPCLLIAAAAALCRILENGIIIPQTRPTIKKTLLYGIWLSPAVLQLMLYSSGFRNYPQPGRESGIILLSLTIGLVIAFAGYGLLRFREKSWAIKSGWLRGALVGLILILSLRLDIGQWSAWFSNRTYDLVTYSKAVDQLLPENAVVAGPWAPPVMIESRKRAIAVTDWANLDDLFSRFAVTHLILGEGETDRLLWERVSPEVKEKAKTLLQFRIRGQLISVLALNGSLSEH</sequence>
<protein>
    <recommendedName>
        <fullName evidence="9">Glycosyltransferase RgtA/B/C/D-like domain-containing protein</fullName>
    </recommendedName>
</protein>
<feature type="transmembrane region" description="Helical" evidence="8">
    <location>
        <begin position="380"/>
        <end position="399"/>
    </location>
</feature>
<dbReference type="GO" id="GO:0004359">
    <property type="term" value="F:glutaminase activity"/>
    <property type="evidence" value="ECO:0007669"/>
    <property type="project" value="InterPro"/>
</dbReference>
<dbReference type="Pfam" id="PF13231">
    <property type="entry name" value="PMT_2"/>
    <property type="match status" value="1"/>
</dbReference>
<dbReference type="EMBL" id="DSTU01000004">
    <property type="protein sequence ID" value="HFJ53621.1"/>
    <property type="molecule type" value="Genomic_DNA"/>
</dbReference>
<feature type="domain" description="Glycosyltransferase RgtA/B/C/D-like" evidence="9">
    <location>
        <begin position="91"/>
        <end position="246"/>
    </location>
</feature>
<dbReference type="InterPro" id="IPR038731">
    <property type="entry name" value="RgtA/B/C-like"/>
</dbReference>
<dbReference type="PANTHER" id="PTHR33908:SF11">
    <property type="entry name" value="MEMBRANE PROTEIN"/>
    <property type="match status" value="1"/>
</dbReference>
<accession>A0A7C1ND71</accession>
<keyword evidence="3" id="KW-0328">Glycosyltransferase</keyword>
<feature type="transmembrane region" description="Helical" evidence="8">
    <location>
        <begin position="84"/>
        <end position="101"/>
    </location>
</feature>
<keyword evidence="2" id="KW-1003">Cell membrane</keyword>
<dbReference type="InterPro" id="IPR002161">
    <property type="entry name" value="PdxT/SNO"/>
</dbReference>
<keyword evidence="5 8" id="KW-0812">Transmembrane</keyword>
<dbReference type="PROSITE" id="PS51130">
    <property type="entry name" value="PDXT_SNO_2"/>
    <property type="match status" value="1"/>
</dbReference>
<dbReference type="EMBL" id="DSLG01000008">
    <property type="protein sequence ID" value="HEA87783.1"/>
    <property type="molecule type" value="Genomic_DNA"/>
</dbReference>
<reference evidence="10" key="1">
    <citation type="journal article" date="2020" name="mSystems">
        <title>Genome- and Community-Level Interaction Insights into Carbon Utilization and Element Cycling Functions of Hydrothermarchaeota in Hydrothermal Sediment.</title>
        <authorList>
            <person name="Zhou Z."/>
            <person name="Liu Y."/>
            <person name="Xu W."/>
            <person name="Pan J."/>
            <person name="Luo Z.H."/>
            <person name="Li M."/>
        </authorList>
    </citation>
    <scope>NUCLEOTIDE SEQUENCE [LARGE SCALE GENOMIC DNA]</scope>
    <source>
        <strain evidence="10">SpSt-265</strain>
        <strain evidence="11">SpSt-465</strain>
    </source>
</reference>
<evidence type="ECO:0000313" key="10">
    <source>
        <dbReference type="EMBL" id="HEA87783.1"/>
    </source>
</evidence>
<evidence type="ECO:0000256" key="3">
    <source>
        <dbReference type="ARBA" id="ARBA00022676"/>
    </source>
</evidence>
<gene>
    <name evidence="10" type="ORF">ENP94_07250</name>
    <name evidence="11" type="ORF">ENS16_02895</name>
</gene>
<evidence type="ECO:0000256" key="5">
    <source>
        <dbReference type="ARBA" id="ARBA00022692"/>
    </source>
</evidence>
<comment type="caution">
    <text evidence="10">The sequence shown here is derived from an EMBL/GenBank/DDBJ whole genome shotgun (WGS) entry which is preliminary data.</text>
</comment>